<feature type="domain" description="BTB" evidence="2">
    <location>
        <begin position="483"/>
        <end position="580"/>
    </location>
</feature>
<feature type="compositionally biased region" description="Basic residues" evidence="1">
    <location>
        <begin position="430"/>
        <end position="443"/>
    </location>
</feature>
<evidence type="ECO:0000313" key="3">
    <source>
        <dbReference type="EMBL" id="PAV71500.1"/>
    </source>
</evidence>
<dbReference type="InterPro" id="IPR000210">
    <property type="entry name" value="BTB/POZ_dom"/>
</dbReference>
<sequence length="726" mass="82022">MKSPNVFGSTTPLPSRRSKRSSRSSSNSKRKVKLKSKWMISHRLIRNLPRISAIRTFSRTVQRLEEKQTGKSEDPDDFGQIFDTISTTTKKDVQDMSFAKMLRNSKLMQLGGIEGRLVVGRIVDRVVDDLYIDFGFKFNAVCKAPAVNGEAYCIGSHVLLRLHDLELSERFLGSKSDLTLLEADATLVRLLQRRNKEGTTGREQAKATEHTGTEKAGKEQEQNDPNSLPLVNIKITIEDDAGNQKTVTSISDMLGTKKDRTRTIKESDFAFKNLKDQANYMIDENEGIKLTSENFGDFDVNVKFKEDYGMKTSFAIDMENNCVASEEKGISSNTPSRTTPGDVGTSEGPLIVCDIVVDEHANDSTSSKNDLTSVPIENDVISPKEDSDSGIDGSISDFEKKDKNEEKENLESNEGPIDEKKSLKLDRPDRPKKKLTMPKRKKTTSKDSESDATTSQRSEGLHVDTTATALTKDLHSPTSPQPRLFRIQVKDQIFTVDSEYMKELSPIFLTMFYGKDFEKNRELMRVIVDETPNDIRTMLDIIKGSRQIGVKNFALLLRLARKYQITSLLEDCENYVRDLELEKMMGDDILTLLVDSYEYQCSRDVVSQLIVRLAKEGNAQFSRLKISRYLNAQIYGSVISTSMNFSAIKEMETMNGHQLTMAGSHTKWEFGYCSKCTTMKSESCMCMGCHTSLCRSHVQMNSCEKEYGIKRIEQLKEEIANPTWTY</sequence>
<feature type="compositionally biased region" description="Basic and acidic residues" evidence="1">
    <location>
        <begin position="417"/>
        <end position="429"/>
    </location>
</feature>
<dbReference type="SUPFAM" id="SSF54695">
    <property type="entry name" value="POZ domain"/>
    <property type="match status" value="1"/>
</dbReference>
<feature type="compositionally biased region" description="Polar residues" evidence="1">
    <location>
        <begin position="1"/>
        <end position="13"/>
    </location>
</feature>
<accession>A0A2A2KC85</accession>
<comment type="caution">
    <text evidence="3">The sequence shown here is derived from an EMBL/GenBank/DDBJ whole genome shotgun (WGS) entry which is preliminary data.</text>
</comment>
<protein>
    <recommendedName>
        <fullName evidence="2">BTB domain-containing protein</fullName>
    </recommendedName>
</protein>
<reference evidence="3 4" key="1">
    <citation type="journal article" date="2017" name="Curr. Biol.">
        <title>Genome architecture and evolution of a unichromosomal asexual nematode.</title>
        <authorList>
            <person name="Fradin H."/>
            <person name="Zegar C."/>
            <person name="Gutwein M."/>
            <person name="Lucas J."/>
            <person name="Kovtun M."/>
            <person name="Corcoran D."/>
            <person name="Baugh L.R."/>
            <person name="Kiontke K."/>
            <person name="Gunsalus K."/>
            <person name="Fitch D.H."/>
            <person name="Piano F."/>
        </authorList>
    </citation>
    <scope>NUCLEOTIDE SEQUENCE [LARGE SCALE GENOMIC DNA]</scope>
    <source>
        <strain evidence="3">PF1309</strain>
    </source>
</reference>
<proteinExistence type="predicted"/>
<dbReference type="GO" id="GO:0005763">
    <property type="term" value="C:mitochondrial small ribosomal subunit"/>
    <property type="evidence" value="ECO:0007669"/>
    <property type="project" value="TreeGrafter"/>
</dbReference>
<dbReference type="STRING" id="2018661.A0A2A2KC85"/>
<dbReference type="SMART" id="SM00225">
    <property type="entry name" value="BTB"/>
    <property type="match status" value="1"/>
</dbReference>
<dbReference type="PANTHER" id="PTHR13447">
    <property type="entry name" value="MITOCHONDRIAL 28S RIBOSOMAL PROTEIN S28"/>
    <property type="match status" value="1"/>
</dbReference>
<feature type="region of interest" description="Disordered" evidence="1">
    <location>
        <begin position="194"/>
        <end position="229"/>
    </location>
</feature>
<feature type="compositionally biased region" description="Basic residues" evidence="1">
    <location>
        <begin position="16"/>
        <end position="32"/>
    </location>
</feature>
<feature type="compositionally biased region" description="Basic and acidic residues" evidence="1">
    <location>
        <begin position="397"/>
        <end position="410"/>
    </location>
</feature>
<dbReference type="AlphaFoldDB" id="A0A2A2KC85"/>
<dbReference type="InterPro" id="IPR011333">
    <property type="entry name" value="SKP1/BTB/POZ_sf"/>
</dbReference>
<evidence type="ECO:0000313" key="4">
    <source>
        <dbReference type="Proteomes" id="UP000218231"/>
    </source>
</evidence>
<feature type="region of interest" description="Disordered" evidence="1">
    <location>
        <begin position="362"/>
        <end position="463"/>
    </location>
</feature>
<feature type="compositionally biased region" description="Polar residues" evidence="1">
    <location>
        <begin position="363"/>
        <end position="372"/>
    </location>
</feature>
<dbReference type="EMBL" id="LIAE01009013">
    <property type="protein sequence ID" value="PAV71500.1"/>
    <property type="molecule type" value="Genomic_DNA"/>
</dbReference>
<gene>
    <name evidence="3" type="ORF">WR25_12239</name>
</gene>
<evidence type="ECO:0000259" key="2">
    <source>
        <dbReference type="SMART" id="SM00225"/>
    </source>
</evidence>
<dbReference type="Gene3D" id="3.30.710.10">
    <property type="entry name" value="Potassium Channel Kv1.1, Chain A"/>
    <property type="match status" value="1"/>
</dbReference>
<dbReference type="InterPro" id="IPR019375">
    <property type="entry name" value="Ribosomal_bS1m"/>
</dbReference>
<organism evidence="3 4">
    <name type="scientific">Diploscapter pachys</name>
    <dbReference type="NCBI Taxonomy" id="2018661"/>
    <lineage>
        <taxon>Eukaryota</taxon>
        <taxon>Metazoa</taxon>
        <taxon>Ecdysozoa</taxon>
        <taxon>Nematoda</taxon>
        <taxon>Chromadorea</taxon>
        <taxon>Rhabditida</taxon>
        <taxon>Rhabditina</taxon>
        <taxon>Rhabditomorpha</taxon>
        <taxon>Rhabditoidea</taxon>
        <taxon>Rhabditidae</taxon>
        <taxon>Diploscapter</taxon>
    </lineage>
</organism>
<dbReference type="Pfam" id="PF00651">
    <property type="entry name" value="BTB"/>
    <property type="match status" value="1"/>
</dbReference>
<feature type="region of interest" description="Disordered" evidence="1">
    <location>
        <begin position="1"/>
        <end position="32"/>
    </location>
</feature>
<dbReference type="PANTHER" id="PTHR13447:SF2">
    <property type="entry name" value="SMALL RIBOSOMAL SUBUNIT PROTEIN BS1M"/>
    <property type="match status" value="1"/>
</dbReference>
<dbReference type="OrthoDB" id="5866012at2759"/>
<evidence type="ECO:0000256" key="1">
    <source>
        <dbReference type="SAM" id="MobiDB-lite"/>
    </source>
</evidence>
<dbReference type="Pfam" id="PF10246">
    <property type="entry name" value="MRP-S35"/>
    <property type="match status" value="1"/>
</dbReference>
<name>A0A2A2KC85_9BILA</name>
<keyword evidence="4" id="KW-1185">Reference proteome</keyword>
<feature type="region of interest" description="Disordered" evidence="1">
    <location>
        <begin position="326"/>
        <end position="347"/>
    </location>
</feature>
<feature type="compositionally biased region" description="Polar residues" evidence="1">
    <location>
        <begin position="330"/>
        <end position="339"/>
    </location>
</feature>
<dbReference type="Proteomes" id="UP000218231">
    <property type="component" value="Unassembled WGS sequence"/>
</dbReference>
<feature type="compositionally biased region" description="Basic and acidic residues" evidence="1">
    <location>
        <begin position="194"/>
        <end position="221"/>
    </location>
</feature>